<evidence type="ECO:0000313" key="2">
    <source>
        <dbReference type="Proteomes" id="UP000756346"/>
    </source>
</evidence>
<accession>A0A9P8YJA0</accession>
<dbReference type="OrthoDB" id="194358at2759"/>
<evidence type="ECO:0000313" key="1">
    <source>
        <dbReference type="EMBL" id="KAH7041434.1"/>
    </source>
</evidence>
<gene>
    <name evidence="1" type="ORF">B0I36DRAFT_23483</name>
</gene>
<name>A0A9P8YJA0_9PEZI</name>
<proteinExistence type="predicted"/>
<sequence length="644" mass="72664">MKQPRCCLPRPGYLARLTGAVIAEGRPHPASSIRRASSSESLASVHFRLSPPAPRRLYHVCSSSDADVPRWLAAMASEMLSAEQANEHLFEKLIESLRETGILSSHHASSSFVVYAHDSTLSLDAAQPAHATTAKWIIRQLRSLYTRTLSDRYPAPLFESRADDHDSCHNIVANQACLIPGFQRLGGSGQIGTVDKAIICISPRLRLYLGTQFAKSYIKSVRAKCLEYQNCPREQIHVSMRRLVEESCEDPNFHHVLTEVGLLTAEKDNARQTPRTILLTFDSGPSEIPYFSKSDLQIVFPTHGVSKYASFFKLLRRLYEREASIIAIYEEAYKKNETTQDTEEAAFRAGVAGILYGIHNEIHMLSGHHSRQATNKHVTTIDVGHEFHSLGQRFEEQSRAQLAAFEAHADFNRQALLMLAKRSSDVERPADLTLETMQRLVARQDELQNGLAKRDQMQELLSASMPPTAPSRFECKCVPYKQTEAWEVQLGLSTVSLMRKRDFQHRPQCRYFKAATHRPKTSQSAKARITWFSKVLDIALTATYFRCQGAGGFSVSPRLAYHSMVDEMTSPSFRVLYTLQSYIAYARDRPKSFTEPLAAKVVDLALNKLQEIFRCRRASPTDVNSFNETLLHRFVNLVRCPISS</sequence>
<dbReference type="EMBL" id="JAGTJQ010000001">
    <property type="protein sequence ID" value="KAH7041434.1"/>
    <property type="molecule type" value="Genomic_DNA"/>
</dbReference>
<dbReference type="AlphaFoldDB" id="A0A9P8YJA0"/>
<dbReference type="GeneID" id="70178893"/>
<comment type="caution">
    <text evidence="1">The sequence shown here is derived from an EMBL/GenBank/DDBJ whole genome shotgun (WGS) entry which is preliminary data.</text>
</comment>
<organism evidence="1 2">
    <name type="scientific">Microdochium trichocladiopsis</name>
    <dbReference type="NCBI Taxonomy" id="1682393"/>
    <lineage>
        <taxon>Eukaryota</taxon>
        <taxon>Fungi</taxon>
        <taxon>Dikarya</taxon>
        <taxon>Ascomycota</taxon>
        <taxon>Pezizomycotina</taxon>
        <taxon>Sordariomycetes</taxon>
        <taxon>Xylariomycetidae</taxon>
        <taxon>Xylariales</taxon>
        <taxon>Microdochiaceae</taxon>
        <taxon>Microdochium</taxon>
    </lineage>
</organism>
<keyword evidence="2" id="KW-1185">Reference proteome</keyword>
<reference evidence="1" key="1">
    <citation type="journal article" date="2021" name="Nat. Commun.">
        <title>Genetic determinants of endophytism in the Arabidopsis root mycobiome.</title>
        <authorList>
            <person name="Mesny F."/>
            <person name="Miyauchi S."/>
            <person name="Thiergart T."/>
            <person name="Pickel B."/>
            <person name="Atanasova L."/>
            <person name="Karlsson M."/>
            <person name="Huettel B."/>
            <person name="Barry K.W."/>
            <person name="Haridas S."/>
            <person name="Chen C."/>
            <person name="Bauer D."/>
            <person name="Andreopoulos W."/>
            <person name="Pangilinan J."/>
            <person name="LaButti K."/>
            <person name="Riley R."/>
            <person name="Lipzen A."/>
            <person name="Clum A."/>
            <person name="Drula E."/>
            <person name="Henrissat B."/>
            <person name="Kohler A."/>
            <person name="Grigoriev I.V."/>
            <person name="Martin F.M."/>
            <person name="Hacquard S."/>
        </authorList>
    </citation>
    <scope>NUCLEOTIDE SEQUENCE</scope>
    <source>
        <strain evidence="1">MPI-CAGE-CH-0230</strain>
    </source>
</reference>
<dbReference type="RefSeq" id="XP_046019489.1">
    <property type="nucleotide sequence ID" value="XM_046149347.1"/>
</dbReference>
<protein>
    <submittedName>
        <fullName evidence="1">Uncharacterized protein</fullName>
    </submittedName>
</protein>
<dbReference type="Proteomes" id="UP000756346">
    <property type="component" value="Unassembled WGS sequence"/>
</dbReference>